<comment type="similarity">
    <text evidence="1">Belongs to the carotenoid oxygenase family.</text>
</comment>
<dbReference type="PANTHER" id="PTHR10543">
    <property type="entry name" value="BETA-CAROTENE DIOXYGENASE"/>
    <property type="match status" value="1"/>
</dbReference>
<feature type="binding site" evidence="5">
    <location>
        <position position="443"/>
    </location>
    <ligand>
        <name>Fe cation</name>
        <dbReference type="ChEBI" id="CHEBI:24875"/>
        <note>catalytic</note>
    </ligand>
</feature>
<feature type="binding site" evidence="5">
    <location>
        <position position="270"/>
    </location>
    <ligand>
        <name>Fe cation</name>
        <dbReference type="ChEBI" id="CHEBI:24875"/>
        <note>catalytic</note>
    </ligand>
</feature>
<evidence type="ECO:0000256" key="5">
    <source>
        <dbReference type="PIRSR" id="PIRSR604294-1"/>
    </source>
</evidence>
<proteinExistence type="inferred from homology"/>
<dbReference type="Pfam" id="PF03055">
    <property type="entry name" value="RPE65"/>
    <property type="match status" value="1"/>
</dbReference>
<sequence>MRMESWHSADPALAGALAPVFDERDDVDLCIEGELPQGLRGVFMRNGPNPAFEPGPGYHYPFDGTGMIHAVYLDHGRARYRNRWVRTREFNEEMAAGRRLYNPTFGPPPHANLANTSIVRHAGRFLALYEGGLPYEMDAELDTVGAFDDHGRLPGAMSAHPKLDPATGELLSLSYDLRAGTLHYLRVARTGELDRCVPMASPWPAMVHDIAITANYVVAFLCPLVFDFSRGGPPAEWKPDRGSRIALIPRDANSARDVRWIDGPAFFHWHTVNAFEEDGRIEVTMPWYDSFSLGPGKRRLELHRIVIDMHGGSVVDATLDERACEFGRINDAYLGRKARWGYVGLRDPRPDEAPQPGAFEAIARYDLQTGEKRVHRLPAGVTTGEPVFVADPHGKNEEDGYLFAFTHDANSHEGRFLILDARDPAAEPVAVIRLPRRVPAGLHGNWMAL</sequence>
<evidence type="ECO:0000256" key="3">
    <source>
        <dbReference type="ARBA" id="ARBA00023002"/>
    </source>
</evidence>
<keyword evidence="2 5" id="KW-0479">Metal-binding</keyword>
<protein>
    <submittedName>
        <fullName evidence="6">Uncharacterized protein</fullName>
    </submittedName>
</protein>
<gene>
    <name evidence="6" type="ORF">CAL15_12715</name>
</gene>
<dbReference type="EMBL" id="CP021111">
    <property type="protein sequence ID" value="ARP95165.1"/>
    <property type="molecule type" value="Genomic_DNA"/>
</dbReference>
<evidence type="ECO:0000256" key="1">
    <source>
        <dbReference type="ARBA" id="ARBA00006787"/>
    </source>
</evidence>
<dbReference type="RefSeq" id="WP_086078929.1">
    <property type="nucleotide sequence ID" value="NZ_CP021111.1"/>
</dbReference>
<dbReference type="GO" id="GO:0046872">
    <property type="term" value="F:metal ion binding"/>
    <property type="evidence" value="ECO:0007669"/>
    <property type="project" value="UniProtKB-KW"/>
</dbReference>
<dbReference type="AlphaFoldDB" id="A0A1W6ZD22"/>
<dbReference type="KEGG" id="bgm:CAL15_12715"/>
<evidence type="ECO:0000256" key="4">
    <source>
        <dbReference type="ARBA" id="ARBA00023004"/>
    </source>
</evidence>
<organism evidence="6 7">
    <name type="scientific">Bordetella genomosp. 13</name>
    <dbReference type="NCBI Taxonomy" id="463040"/>
    <lineage>
        <taxon>Bacteria</taxon>
        <taxon>Pseudomonadati</taxon>
        <taxon>Pseudomonadota</taxon>
        <taxon>Betaproteobacteria</taxon>
        <taxon>Burkholderiales</taxon>
        <taxon>Alcaligenaceae</taxon>
        <taxon>Bordetella</taxon>
    </lineage>
</organism>
<evidence type="ECO:0000313" key="7">
    <source>
        <dbReference type="Proteomes" id="UP000194161"/>
    </source>
</evidence>
<dbReference type="InterPro" id="IPR004294">
    <property type="entry name" value="Carotenoid_Oase"/>
</dbReference>
<keyword evidence="3" id="KW-0560">Oxidoreductase</keyword>
<feature type="binding site" evidence="5">
    <location>
        <position position="160"/>
    </location>
    <ligand>
        <name>Fe cation</name>
        <dbReference type="ChEBI" id="CHEBI:24875"/>
        <note>catalytic</note>
    </ligand>
</feature>
<keyword evidence="7" id="KW-1185">Reference proteome</keyword>
<evidence type="ECO:0000256" key="2">
    <source>
        <dbReference type="ARBA" id="ARBA00022723"/>
    </source>
</evidence>
<dbReference type="PANTHER" id="PTHR10543:SF89">
    <property type="entry name" value="CAROTENOID 9,10(9',10')-CLEAVAGE DIOXYGENASE 1"/>
    <property type="match status" value="1"/>
</dbReference>
<comment type="cofactor">
    <cofactor evidence="5">
        <name>Fe(2+)</name>
        <dbReference type="ChEBI" id="CHEBI:29033"/>
    </cofactor>
    <text evidence="5">Binds 1 Fe(2+) ion per subunit.</text>
</comment>
<name>A0A1W6ZD22_9BORD</name>
<reference evidence="6 7" key="1">
    <citation type="submission" date="2017-05" db="EMBL/GenBank/DDBJ databases">
        <title>Complete and WGS of Bordetella genogroups.</title>
        <authorList>
            <person name="Spilker T."/>
            <person name="LiPuma J."/>
        </authorList>
    </citation>
    <scope>NUCLEOTIDE SEQUENCE [LARGE SCALE GENOMIC DNA]</scope>
    <source>
        <strain evidence="6 7">AU7206</strain>
    </source>
</reference>
<dbReference type="Proteomes" id="UP000194161">
    <property type="component" value="Chromosome"/>
</dbReference>
<dbReference type="OrthoDB" id="6636843at2"/>
<evidence type="ECO:0000313" key="6">
    <source>
        <dbReference type="EMBL" id="ARP95165.1"/>
    </source>
</evidence>
<dbReference type="STRING" id="463040.CAL15_12715"/>
<keyword evidence="4 5" id="KW-0408">Iron</keyword>
<dbReference type="GO" id="GO:0010436">
    <property type="term" value="F:carotenoid dioxygenase activity"/>
    <property type="evidence" value="ECO:0007669"/>
    <property type="project" value="TreeGrafter"/>
</dbReference>
<feature type="binding site" evidence="5">
    <location>
        <position position="208"/>
    </location>
    <ligand>
        <name>Fe cation</name>
        <dbReference type="ChEBI" id="CHEBI:24875"/>
        <note>catalytic</note>
    </ligand>
</feature>
<accession>A0A1W6ZD22</accession>
<dbReference type="GO" id="GO:0016121">
    <property type="term" value="P:carotene catabolic process"/>
    <property type="evidence" value="ECO:0007669"/>
    <property type="project" value="TreeGrafter"/>
</dbReference>